<dbReference type="KEGG" id="msaa:QYS49_27445"/>
<dbReference type="RefSeq" id="WP_308351451.1">
    <property type="nucleotide sequence ID" value="NZ_CP129971.1"/>
</dbReference>
<feature type="transmembrane region" description="Helical" evidence="1">
    <location>
        <begin position="53"/>
        <end position="73"/>
    </location>
</feature>
<organism evidence="3 4">
    <name type="scientific">Marivirga salinarum</name>
    <dbReference type="NCBI Taxonomy" id="3059078"/>
    <lineage>
        <taxon>Bacteria</taxon>
        <taxon>Pseudomonadati</taxon>
        <taxon>Bacteroidota</taxon>
        <taxon>Cytophagia</taxon>
        <taxon>Cytophagales</taxon>
        <taxon>Marivirgaceae</taxon>
        <taxon>Marivirga</taxon>
    </lineage>
</organism>
<name>A0AA49GC84_9BACT</name>
<evidence type="ECO:0000259" key="2">
    <source>
        <dbReference type="SMART" id="SM00850"/>
    </source>
</evidence>
<evidence type="ECO:0000313" key="3">
    <source>
        <dbReference type="EMBL" id="WKK75262.2"/>
    </source>
</evidence>
<gene>
    <name evidence="3" type="ORF">QYS49_27445</name>
</gene>
<keyword evidence="1" id="KW-0812">Transmembrane</keyword>
<evidence type="ECO:0000313" key="4">
    <source>
        <dbReference type="Proteomes" id="UP001230496"/>
    </source>
</evidence>
<dbReference type="AlphaFoldDB" id="A0AA49GC84"/>
<dbReference type="Proteomes" id="UP001230496">
    <property type="component" value="Chromosome"/>
</dbReference>
<dbReference type="EMBL" id="CP129971">
    <property type="protein sequence ID" value="WKK75262.2"/>
    <property type="molecule type" value="Genomic_DNA"/>
</dbReference>
<dbReference type="SMART" id="SM00850">
    <property type="entry name" value="LytTR"/>
    <property type="match status" value="1"/>
</dbReference>
<feature type="transmembrane region" description="Helical" evidence="1">
    <location>
        <begin position="12"/>
        <end position="33"/>
    </location>
</feature>
<accession>A0AA49GC84</accession>
<dbReference type="Pfam" id="PF04397">
    <property type="entry name" value="LytTR"/>
    <property type="match status" value="1"/>
</dbReference>
<reference evidence="3 4" key="1">
    <citation type="submission" date="2023-08" db="EMBL/GenBank/DDBJ databases">
        <title>Comparative genomics and taxonomic characterization of three novel marine species of genus Marivirga.</title>
        <authorList>
            <person name="Muhammad N."/>
            <person name="Kim S.-G."/>
        </authorList>
    </citation>
    <scope>NUCLEOTIDE SEQUENCE [LARGE SCALE GENOMIC DNA]</scope>
    <source>
        <strain evidence="3 4">BDSF4-3</strain>
    </source>
</reference>
<keyword evidence="4" id="KW-1185">Reference proteome</keyword>
<keyword evidence="1" id="KW-0472">Membrane</keyword>
<keyword evidence="3" id="KW-0238">DNA-binding</keyword>
<dbReference type="InterPro" id="IPR007492">
    <property type="entry name" value="LytTR_DNA-bd_dom"/>
</dbReference>
<protein>
    <submittedName>
        <fullName evidence="3">LytTR family DNA-binding domain-containing protein</fullName>
    </submittedName>
</protein>
<proteinExistence type="predicted"/>
<feature type="domain" description="HTH LytTR-type" evidence="2">
    <location>
        <begin position="168"/>
        <end position="267"/>
    </location>
</feature>
<feature type="transmembrane region" description="Helical" evidence="1">
    <location>
        <begin position="118"/>
        <end position="140"/>
    </location>
</feature>
<keyword evidence="1" id="KW-1133">Transmembrane helix</keyword>
<dbReference type="Gene3D" id="2.40.50.1020">
    <property type="entry name" value="LytTr DNA-binding domain"/>
    <property type="match status" value="1"/>
</dbReference>
<dbReference type="GO" id="GO:0003677">
    <property type="term" value="F:DNA binding"/>
    <property type="evidence" value="ECO:0007669"/>
    <property type="project" value="UniProtKB-KW"/>
</dbReference>
<sequence length="270" mass="32075">MNLHRSIGYTSDWYHTFLLSLILATTIVVVLIFLQPFDIYTNQIEYKNIKLVGYGICIILPILLIHVLEEFWYRFTLGKWHIYQELVILVLGFLLISSTAYFYNVLVVNDLNIKLNHMLQWFTNFGLPFVPIFIPFWVYLRLRFSKIIVQPDIDKKEKTISIEGYNQNEVVEFLEKDFLMARAQSNYVDIYYIKNELPKKEIIRSKFVDIKNKILSAEQVHRSYLVNPLQINQIYGNTRKGYIKITKLEEEVPVSPKYFLGIKKYLQNQP</sequence>
<evidence type="ECO:0000256" key="1">
    <source>
        <dbReference type="SAM" id="Phobius"/>
    </source>
</evidence>
<feature type="transmembrane region" description="Helical" evidence="1">
    <location>
        <begin position="85"/>
        <end position="106"/>
    </location>
</feature>